<proteinExistence type="predicted"/>
<feature type="compositionally biased region" description="Polar residues" evidence="1">
    <location>
        <begin position="10"/>
        <end position="25"/>
    </location>
</feature>
<protein>
    <submittedName>
        <fullName evidence="2">Uncharacterized protein</fullName>
    </submittedName>
</protein>
<sequence length="25" mass="2553">MTGSYLGDSSIKSNSCTSTAESLRG</sequence>
<reference evidence="2" key="1">
    <citation type="submission" date="2014-09" db="EMBL/GenBank/DDBJ databases">
        <authorList>
            <person name="Magalhaes I.L.F."/>
            <person name="Oliveira U."/>
            <person name="Santos F.R."/>
            <person name="Vidigal T.H.D.A."/>
            <person name="Brescovit A.D."/>
            <person name="Santos A.J."/>
        </authorList>
    </citation>
    <scope>NUCLEOTIDE SEQUENCE</scope>
    <source>
        <tissue evidence="2">Shoot tissue taken approximately 20 cm above the soil surface</tissue>
    </source>
</reference>
<evidence type="ECO:0000313" key="2">
    <source>
        <dbReference type="EMBL" id="JAD24836.1"/>
    </source>
</evidence>
<accession>A0A0A8YGB4</accession>
<organism evidence="2">
    <name type="scientific">Arundo donax</name>
    <name type="common">Giant reed</name>
    <name type="synonym">Donax arundinaceus</name>
    <dbReference type="NCBI Taxonomy" id="35708"/>
    <lineage>
        <taxon>Eukaryota</taxon>
        <taxon>Viridiplantae</taxon>
        <taxon>Streptophyta</taxon>
        <taxon>Embryophyta</taxon>
        <taxon>Tracheophyta</taxon>
        <taxon>Spermatophyta</taxon>
        <taxon>Magnoliopsida</taxon>
        <taxon>Liliopsida</taxon>
        <taxon>Poales</taxon>
        <taxon>Poaceae</taxon>
        <taxon>PACMAD clade</taxon>
        <taxon>Arundinoideae</taxon>
        <taxon>Arundineae</taxon>
        <taxon>Arundo</taxon>
    </lineage>
</organism>
<dbReference type="EMBL" id="GBRH01273059">
    <property type="protein sequence ID" value="JAD24836.1"/>
    <property type="molecule type" value="Transcribed_RNA"/>
</dbReference>
<feature type="region of interest" description="Disordered" evidence="1">
    <location>
        <begin position="1"/>
        <end position="25"/>
    </location>
</feature>
<reference evidence="2" key="2">
    <citation type="journal article" date="2015" name="Data Brief">
        <title>Shoot transcriptome of the giant reed, Arundo donax.</title>
        <authorList>
            <person name="Barrero R.A."/>
            <person name="Guerrero F.D."/>
            <person name="Moolhuijzen P."/>
            <person name="Goolsby J.A."/>
            <person name="Tidwell J."/>
            <person name="Bellgard S.E."/>
            <person name="Bellgard M.I."/>
        </authorList>
    </citation>
    <scope>NUCLEOTIDE SEQUENCE</scope>
    <source>
        <tissue evidence="2">Shoot tissue taken approximately 20 cm above the soil surface</tissue>
    </source>
</reference>
<evidence type="ECO:0000256" key="1">
    <source>
        <dbReference type="SAM" id="MobiDB-lite"/>
    </source>
</evidence>
<dbReference type="AlphaFoldDB" id="A0A0A8YGB4"/>
<name>A0A0A8YGB4_ARUDO</name>